<feature type="compositionally biased region" description="Basic and acidic residues" evidence="1">
    <location>
        <begin position="81"/>
        <end position="118"/>
    </location>
</feature>
<name>A0A8S2FYI5_9BILA</name>
<comment type="caution">
    <text evidence="2">The sequence shown here is derived from an EMBL/GenBank/DDBJ whole genome shotgun (WGS) entry which is preliminary data.</text>
</comment>
<proteinExistence type="predicted"/>
<dbReference type="AlphaFoldDB" id="A0A8S2FYI5"/>
<feature type="compositionally biased region" description="Polar residues" evidence="1">
    <location>
        <begin position="1"/>
        <end position="18"/>
    </location>
</feature>
<dbReference type="Proteomes" id="UP000682733">
    <property type="component" value="Unassembled WGS sequence"/>
</dbReference>
<organism evidence="2 4">
    <name type="scientific">Didymodactylos carnosus</name>
    <dbReference type="NCBI Taxonomy" id="1234261"/>
    <lineage>
        <taxon>Eukaryota</taxon>
        <taxon>Metazoa</taxon>
        <taxon>Spiralia</taxon>
        <taxon>Gnathifera</taxon>
        <taxon>Rotifera</taxon>
        <taxon>Eurotatoria</taxon>
        <taxon>Bdelloidea</taxon>
        <taxon>Philodinida</taxon>
        <taxon>Philodinidae</taxon>
        <taxon>Didymodactylos</taxon>
    </lineage>
</organism>
<dbReference type="EMBL" id="CAJOBA010067320">
    <property type="protein sequence ID" value="CAF4370602.1"/>
    <property type="molecule type" value="Genomic_DNA"/>
</dbReference>
<feature type="non-terminal residue" evidence="2">
    <location>
        <position position="1"/>
    </location>
</feature>
<feature type="compositionally biased region" description="Basic and acidic residues" evidence="1">
    <location>
        <begin position="21"/>
        <end position="42"/>
    </location>
</feature>
<dbReference type="EMBL" id="CAJNOK010044434">
    <property type="protein sequence ID" value="CAF1574507.1"/>
    <property type="molecule type" value="Genomic_DNA"/>
</dbReference>
<gene>
    <name evidence="2" type="ORF">OVA965_LOCUS40570</name>
    <name evidence="3" type="ORF">TMI583_LOCUS42028</name>
</gene>
<protein>
    <submittedName>
        <fullName evidence="2">Uncharacterized protein</fullName>
    </submittedName>
</protein>
<reference evidence="2" key="1">
    <citation type="submission" date="2021-02" db="EMBL/GenBank/DDBJ databases">
        <authorList>
            <person name="Nowell W R."/>
        </authorList>
    </citation>
    <scope>NUCLEOTIDE SEQUENCE</scope>
</reference>
<evidence type="ECO:0000256" key="1">
    <source>
        <dbReference type="SAM" id="MobiDB-lite"/>
    </source>
</evidence>
<evidence type="ECO:0000313" key="3">
    <source>
        <dbReference type="EMBL" id="CAF4370602.1"/>
    </source>
</evidence>
<dbReference type="Proteomes" id="UP000677228">
    <property type="component" value="Unassembled WGS sequence"/>
</dbReference>
<evidence type="ECO:0000313" key="4">
    <source>
        <dbReference type="Proteomes" id="UP000677228"/>
    </source>
</evidence>
<accession>A0A8S2FYI5</accession>
<sequence>GITSSPDEFGESTPSPIEQQDETRDVRRDRPLELKSDSDKVSGIEWTSNDERKLDRLSAYKQRKRKEQILVEKKREMAEMKRQLELDRKKRLKNVENDNDEKYSDDQDKAYSDSRDETNDVNLE</sequence>
<evidence type="ECO:0000313" key="2">
    <source>
        <dbReference type="EMBL" id="CAF1574507.1"/>
    </source>
</evidence>
<feature type="region of interest" description="Disordered" evidence="1">
    <location>
        <begin position="81"/>
        <end position="124"/>
    </location>
</feature>
<feature type="region of interest" description="Disordered" evidence="1">
    <location>
        <begin position="1"/>
        <end position="43"/>
    </location>
</feature>